<comment type="subcellular location">
    <subcellularLocation>
        <location evidence="1 6">Nucleus</location>
        <location evidence="1 6">Nucleolus</location>
    </subcellularLocation>
</comment>
<dbReference type="InterPro" id="IPR009292">
    <property type="entry name" value="RRP36"/>
</dbReference>
<accession>A0ABD3P2S2</accession>
<keyword evidence="7" id="KW-0175">Coiled coil</keyword>
<keyword evidence="10" id="KW-1185">Reference proteome</keyword>
<evidence type="ECO:0000313" key="9">
    <source>
        <dbReference type="EMBL" id="KAL3781656.1"/>
    </source>
</evidence>
<name>A0ABD3P2S2_9STRA</name>
<evidence type="ECO:0000313" key="10">
    <source>
        <dbReference type="Proteomes" id="UP001530400"/>
    </source>
</evidence>
<keyword evidence="5 6" id="KW-0539">Nucleus</keyword>
<evidence type="ECO:0000256" key="5">
    <source>
        <dbReference type="ARBA" id="ARBA00023242"/>
    </source>
</evidence>
<feature type="compositionally biased region" description="Low complexity" evidence="8">
    <location>
        <begin position="7"/>
        <end position="20"/>
    </location>
</feature>
<dbReference type="PANTHER" id="PTHR21738:SF0">
    <property type="entry name" value="RIBOSOMAL RNA PROCESSING PROTEIN 36 HOMOLOG"/>
    <property type="match status" value="1"/>
</dbReference>
<feature type="compositionally biased region" description="Basic and acidic residues" evidence="8">
    <location>
        <begin position="169"/>
        <end position="183"/>
    </location>
</feature>
<keyword evidence="4 6" id="KW-0698">rRNA processing</keyword>
<gene>
    <name evidence="9" type="ORF">ACHAWO_001596</name>
</gene>
<sequence>FPPLGKIHPLISSPHLLHPPVRQERSTARSQTIRSIMAARSRPIQPASSSDDDSQSASDDDRRMTARMEAYDSEGSSDSDVEEHQSKPLDNFDDLPTDDSESDSESSDADSEQNSEASSDGVEDVPLCERVASRALQGRRYQTDNQDEHNGKQQRAQRKSRAIELASQRLRDAKSAKISKKDDGEEAEEHTKRKKSKHAPTEMSSKRRDFYSRKTDLNSSGIGVSIGANKYKPRDPRMISLSGRLDEDLFEKRYSFLNEVQEKEIQRLKQRVTAWKTTGKKGSRLRKKLGMTQGGCLEDDQEELKRLTQERAERNRSQMAKAAKRSVKKKIREEVATGKRGAYYPKRIELRKMELEAKFEEIRKRGGDEAVDKAIAKRRKKNVQKSHKLMPSHLAS</sequence>
<evidence type="ECO:0000256" key="4">
    <source>
        <dbReference type="ARBA" id="ARBA00022552"/>
    </source>
</evidence>
<evidence type="ECO:0000256" key="3">
    <source>
        <dbReference type="ARBA" id="ARBA00022517"/>
    </source>
</evidence>
<evidence type="ECO:0000256" key="2">
    <source>
        <dbReference type="ARBA" id="ARBA00009418"/>
    </source>
</evidence>
<keyword evidence="6" id="KW-0687">Ribonucleoprotein</keyword>
<dbReference type="EMBL" id="JALLPJ020000835">
    <property type="protein sequence ID" value="KAL3781656.1"/>
    <property type="molecule type" value="Genomic_DNA"/>
</dbReference>
<keyword evidence="3 6" id="KW-0690">Ribosome biogenesis</keyword>
<dbReference type="GO" id="GO:1990904">
    <property type="term" value="C:ribonucleoprotein complex"/>
    <property type="evidence" value="ECO:0007669"/>
    <property type="project" value="UniProtKB-KW"/>
</dbReference>
<comment type="caution">
    <text evidence="9">The sequence shown here is derived from an EMBL/GenBank/DDBJ whole genome shotgun (WGS) entry which is preliminary data.</text>
</comment>
<evidence type="ECO:0000256" key="8">
    <source>
        <dbReference type="SAM" id="MobiDB-lite"/>
    </source>
</evidence>
<dbReference type="Proteomes" id="UP001530400">
    <property type="component" value="Unassembled WGS sequence"/>
</dbReference>
<reference evidence="9 10" key="1">
    <citation type="submission" date="2024-10" db="EMBL/GenBank/DDBJ databases">
        <title>Updated reference genomes for cyclostephanoid diatoms.</title>
        <authorList>
            <person name="Roberts W.R."/>
            <person name="Alverson A.J."/>
        </authorList>
    </citation>
    <scope>NUCLEOTIDE SEQUENCE [LARGE SCALE GENOMIC DNA]</scope>
    <source>
        <strain evidence="9 10">AJA010-31</strain>
    </source>
</reference>
<feature type="compositionally biased region" description="Basic and acidic residues" evidence="8">
    <location>
        <begin position="204"/>
        <end position="216"/>
    </location>
</feature>
<dbReference type="AlphaFoldDB" id="A0ABD3P2S2"/>
<feature type="compositionally biased region" description="Basic and acidic residues" evidence="8">
    <location>
        <begin position="59"/>
        <end position="70"/>
    </location>
</feature>
<evidence type="ECO:0000256" key="7">
    <source>
        <dbReference type="SAM" id="Coils"/>
    </source>
</evidence>
<protein>
    <recommendedName>
        <fullName evidence="6">rRNA biogenesis protein RRP36</fullName>
    </recommendedName>
</protein>
<feature type="non-terminal residue" evidence="9">
    <location>
        <position position="1"/>
    </location>
</feature>
<feature type="region of interest" description="Disordered" evidence="8">
    <location>
        <begin position="1"/>
        <end position="229"/>
    </location>
</feature>
<evidence type="ECO:0000256" key="1">
    <source>
        <dbReference type="ARBA" id="ARBA00004604"/>
    </source>
</evidence>
<organism evidence="9 10">
    <name type="scientific">Cyclotella atomus</name>
    <dbReference type="NCBI Taxonomy" id="382360"/>
    <lineage>
        <taxon>Eukaryota</taxon>
        <taxon>Sar</taxon>
        <taxon>Stramenopiles</taxon>
        <taxon>Ochrophyta</taxon>
        <taxon>Bacillariophyta</taxon>
        <taxon>Coscinodiscophyceae</taxon>
        <taxon>Thalassiosirophycidae</taxon>
        <taxon>Stephanodiscales</taxon>
        <taxon>Stephanodiscaceae</taxon>
        <taxon>Cyclotella</taxon>
    </lineage>
</organism>
<feature type="compositionally biased region" description="Acidic residues" evidence="8">
    <location>
        <begin position="91"/>
        <end position="113"/>
    </location>
</feature>
<dbReference type="PANTHER" id="PTHR21738">
    <property type="entry name" value="RIBOSOMAL RNA PROCESSING PROTEIN 36 HOMOLOG"/>
    <property type="match status" value="1"/>
</dbReference>
<dbReference type="Pfam" id="PF06102">
    <property type="entry name" value="RRP36"/>
    <property type="match status" value="1"/>
</dbReference>
<comment type="subunit">
    <text evidence="6">Associates with 90S and pre-40S pre-ribosomal particles.</text>
</comment>
<dbReference type="GO" id="GO:0005730">
    <property type="term" value="C:nucleolus"/>
    <property type="evidence" value="ECO:0007669"/>
    <property type="project" value="UniProtKB-SubCell"/>
</dbReference>
<evidence type="ECO:0000256" key="6">
    <source>
        <dbReference type="RuleBase" id="RU368027"/>
    </source>
</evidence>
<feature type="region of interest" description="Disordered" evidence="8">
    <location>
        <begin position="377"/>
        <end position="396"/>
    </location>
</feature>
<feature type="compositionally biased region" description="Acidic residues" evidence="8">
    <location>
        <begin position="71"/>
        <end position="81"/>
    </location>
</feature>
<comment type="function">
    <text evidence="6">Component of the 90S pre-ribosome involved in the maturation of rRNAs. Required for early cleavages of the pre-RNAs in the 40S ribosomal subunit maturation pathway.</text>
</comment>
<feature type="compositionally biased region" description="Basic residues" evidence="8">
    <location>
        <begin position="377"/>
        <end position="390"/>
    </location>
</feature>
<proteinExistence type="inferred from homology"/>
<dbReference type="GO" id="GO:0006364">
    <property type="term" value="P:rRNA processing"/>
    <property type="evidence" value="ECO:0007669"/>
    <property type="project" value="UniProtKB-UniRule"/>
</dbReference>
<comment type="similarity">
    <text evidence="2 6">Belongs to the RRP36 family.</text>
</comment>
<feature type="coiled-coil region" evidence="7">
    <location>
        <begin position="258"/>
        <end position="317"/>
    </location>
</feature>